<dbReference type="AlphaFoldDB" id="A0A6C0JVC2"/>
<evidence type="ECO:0000313" key="1">
    <source>
        <dbReference type="EMBL" id="QHU07664.1"/>
    </source>
</evidence>
<accession>A0A6C0JVC2</accession>
<name>A0A6C0JVC2_9ZZZZ</name>
<protein>
    <submittedName>
        <fullName evidence="1">Uncharacterized protein</fullName>
    </submittedName>
</protein>
<dbReference type="EMBL" id="MN740685">
    <property type="protein sequence ID" value="QHU07664.1"/>
    <property type="molecule type" value="Genomic_DNA"/>
</dbReference>
<proteinExistence type="predicted"/>
<sequence>MSTEFAFHIESKEIYWGQFDTILEGVGYSTKCDNDVMKAPKSIGSTHYQVVHQYKCRAKNGKWIKQVINFNDDSLGISDVDFVVVCHETVNPLEIIKESLETTFSDEPDYTKDCRYINRYDWGYITRTHFDRYKMFATSFMMVDKIWADYVYKFLTDPLFEVSESFNVNPEGILKIRAKLEGGSPSFNEKLNKCLAKLKTKKKVDDDELEKIFDNGKVLEDSLKTYGIFDHTFKEYDWIYGKMLFEKETKDLKAFVITNEGDT</sequence>
<reference evidence="1" key="1">
    <citation type="journal article" date="2020" name="Nature">
        <title>Giant virus diversity and host interactions through global metagenomics.</title>
        <authorList>
            <person name="Schulz F."/>
            <person name="Roux S."/>
            <person name="Paez-Espino D."/>
            <person name="Jungbluth S."/>
            <person name="Walsh D.A."/>
            <person name="Denef V.J."/>
            <person name="McMahon K.D."/>
            <person name="Konstantinidis K.T."/>
            <person name="Eloe-Fadrosh E.A."/>
            <person name="Kyrpides N.C."/>
            <person name="Woyke T."/>
        </authorList>
    </citation>
    <scope>NUCLEOTIDE SEQUENCE</scope>
    <source>
        <strain evidence="1">GVMAG-S-1041349-163</strain>
    </source>
</reference>
<organism evidence="1">
    <name type="scientific">viral metagenome</name>
    <dbReference type="NCBI Taxonomy" id="1070528"/>
    <lineage>
        <taxon>unclassified sequences</taxon>
        <taxon>metagenomes</taxon>
        <taxon>organismal metagenomes</taxon>
    </lineage>
</organism>